<dbReference type="AlphaFoldDB" id="G4GPL8"/>
<proteinExistence type="predicted"/>
<dbReference type="EMBL" id="CP003373">
    <property type="protein sequence ID" value="AGB33874.1"/>
    <property type="molecule type" value="Genomic_DNA"/>
</dbReference>
<feature type="compositionally biased region" description="Polar residues" evidence="1">
    <location>
        <begin position="11"/>
        <end position="21"/>
    </location>
</feature>
<reference evidence="3" key="1">
    <citation type="submission" date="2012-02" db="EMBL/GenBank/DDBJ databases">
        <title>Complete sequence of plasmid 1 of Natrinema pellirubrum DSM 15624.</title>
        <authorList>
            <person name="Lucas S."/>
            <person name="Han J."/>
            <person name="Lapidus A."/>
            <person name="Cheng J.-F."/>
            <person name="Goodwin L."/>
            <person name="Pitluck S."/>
            <person name="Peters L."/>
            <person name="Teshima H."/>
            <person name="Detter J.C."/>
            <person name="Han C."/>
            <person name="Tapia R."/>
            <person name="Land M."/>
            <person name="Hauser L."/>
            <person name="Kyrpides N."/>
            <person name="Ivanova N."/>
            <person name="Pagani I."/>
            <person name="Sproer C."/>
            <person name="Anderson I."/>
            <person name="Woyke T."/>
        </authorList>
    </citation>
    <scope>NUCLEOTIDE SEQUENCE [LARGE SCALE GENOMIC DNA]</scope>
    <source>
        <strain evidence="3">DSM 15624 / JCM 10476 / NCIMB 786</strain>
        <plasmid evidence="3">pNATPE01</plasmid>
    </source>
</reference>
<dbReference type="HOGENOM" id="CLU_3163227_0_0_2"/>
<dbReference type="KEGG" id="npe:Natpe_4161"/>
<name>G4GPL8_NATP1</name>
<feature type="compositionally biased region" description="Basic and acidic residues" evidence="1">
    <location>
        <begin position="23"/>
        <end position="47"/>
    </location>
</feature>
<feature type="compositionally biased region" description="Basic and acidic residues" evidence="1">
    <location>
        <begin position="1"/>
        <end position="10"/>
    </location>
</feature>
<accession>G4GPL8</accession>
<evidence type="ECO:0000313" key="3">
    <source>
        <dbReference type="Proteomes" id="UP000010843"/>
    </source>
</evidence>
<sequence length="47" mass="5227">MSTSEGDKHQYSSAEESTQQPIDGDRELDADHHEADTHSSLVKRETA</sequence>
<geneLocation type="plasmid" evidence="2 3">
    <name>pNATPE01</name>
</geneLocation>
<protein>
    <submittedName>
        <fullName evidence="2">Uncharacterized protein</fullName>
    </submittedName>
</protein>
<organism evidence="2 3">
    <name type="scientific">Natrinema pellirubrum (strain DSM 15624 / CIP 106293 / JCM 10476 / NCIMB 786 / 157)</name>
    <dbReference type="NCBI Taxonomy" id="797303"/>
    <lineage>
        <taxon>Archaea</taxon>
        <taxon>Methanobacteriati</taxon>
        <taxon>Methanobacteriota</taxon>
        <taxon>Stenosarchaea group</taxon>
        <taxon>Halobacteria</taxon>
        <taxon>Halobacteriales</taxon>
        <taxon>Natrialbaceae</taxon>
        <taxon>Natrinema</taxon>
    </lineage>
</organism>
<gene>
    <name evidence="2" type="ordered locus">Natpe_4161</name>
</gene>
<feature type="region of interest" description="Disordered" evidence="1">
    <location>
        <begin position="1"/>
        <end position="47"/>
    </location>
</feature>
<evidence type="ECO:0000256" key="1">
    <source>
        <dbReference type="SAM" id="MobiDB-lite"/>
    </source>
</evidence>
<evidence type="ECO:0000313" key="2">
    <source>
        <dbReference type="EMBL" id="AGB33874.1"/>
    </source>
</evidence>
<dbReference type="Proteomes" id="UP000010843">
    <property type="component" value="Plasmid pNATPE01"/>
</dbReference>
<keyword evidence="2" id="KW-0614">Plasmid</keyword>